<gene>
    <name evidence="4" type="ORF">BGE01nite_49860</name>
</gene>
<comment type="similarity">
    <text evidence="1">Belongs to the peptidase M32 family.</text>
</comment>
<dbReference type="CDD" id="cd06460">
    <property type="entry name" value="M32_Taq"/>
    <property type="match status" value="1"/>
</dbReference>
<dbReference type="GO" id="GO:0046872">
    <property type="term" value="F:metal ion binding"/>
    <property type="evidence" value="ECO:0007669"/>
    <property type="project" value="UniProtKB-KW"/>
</dbReference>
<comment type="function">
    <text evidence="1">Broad specificity carboxypetidase that releases amino acids sequentially from the C-terminus, including neutral, aromatic, polar and basic residues.</text>
</comment>
<comment type="caution">
    <text evidence="4">The sequence shown here is derived from an EMBL/GenBank/DDBJ whole genome shotgun (WGS) entry which is preliminary data.</text>
</comment>
<evidence type="ECO:0000256" key="1">
    <source>
        <dbReference type="PIRNR" id="PIRNR006615"/>
    </source>
</evidence>
<comment type="catalytic activity">
    <reaction evidence="1">
        <text>Release of a C-terminal amino acid with broad specificity, except for -Pro.</text>
        <dbReference type="EC" id="3.4.17.19"/>
    </reaction>
</comment>
<dbReference type="PRINTS" id="PR00998">
    <property type="entry name" value="CRBOXYPTASET"/>
</dbReference>
<feature type="binding site" evidence="2">
    <location>
        <position position="267"/>
    </location>
    <ligand>
        <name>Zn(2+)</name>
        <dbReference type="ChEBI" id="CHEBI:29105"/>
        <note>catalytic</note>
    </ligand>
</feature>
<accession>A0A512MG30</accession>
<feature type="binding site" evidence="2">
    <location>
        <position position="293"/>
    </location>
    <ligand>
        <name>Zn(2+)</name>
        <dbReference type="ChEBI" id="CHEBI:29105"/>
        <note>catalytic</note>
    </ligand>
</feature>
<dbReference type="OrthoDB" id="9772308at2"/>
<keyword evidence="1" id="KW-0378">Hydrolase</keyword>
<dbReference type="GO" id="GO:0006508">
    <property type="term" value="P:proteolysis"/>
    <property type="evidence" value="ECO:0007669"/>
    <property type="project" value="UniProtKB-UniRule"/>
</dbReference>
<dbReference type="EC" id="3.4.17.19" evidence="1"/>
<dbReference type="Pfam" id="PF02074">
    <property type="entry name" value="Peptidase_M32"/>
    <property type="match status" value="1"/>
</dbReference>
<dbReference type="PANTHER" id="PTHR34217:SF1">
    <property type="entry name" value="CARBOXYPEPTIDASE 1"/>
    <property type="match status" value="1"/>
</dbReference>
<dbReference type="GO" id="GO:0004181">
    <property type="term" value="F:metallocarboxypeptidase activity"/>
    <property type="evidence" value="ECO:0007669"/>
    <property type="project" value="UniProtKB-UniRule"/>
</dbReference>
<protein>
    <recommendedName>
        <fullName evidence="1">Metal-dependent carboxypeptidase</fullName>
        <ecNumber evidence="1">3.4.17.19</ecNumber>
    </recommendedName>
</protein>
<feature type="active site" description="Proton donor/acceptor" evidence="3">
    <location>
        <position position="264"/>
    </location>
</feature>
<dbReference type="PROSITE" id="PS52034">
    <property type="entry name" value="PEPTIDASE_M32"/>
    <property type="match status" value="1"/>
</dbReference>
<keyword evidence="1" id="KW-0482">Metalloprotease</keyword>
<dbReference type="AlphaFoldDB" id="A0A512MG30"/>
<evidence type="ECO:0000313" key="5">
    <source>
        <dbReference type="Proteomes" id="UP000321577"/>
    </source>
</evidence>
<keyword evidence="1 2" id="KW-0479">Metal-binding</keyword>
<dbReference type="SUPFAM" id="SSF55486">
    <property type="entry name" value="Metalloproteases ('zincins'), catalytic domain"/>
    <property type="match status" value="1"/>
</dbReference>
<feature type="binding site" evidence="2">
    <location>
        <position position="263"/>
    </location>
    <ligand>
        <name>Zn(2+)</name>
        <dbReference type="ChEBI" id="CHEBI:29105"/>
        <note>catalytic</note>
    </ligand>
</feature>
<dbReference type="Proteomes" id="UP000321577">
    <property type="component" value="Unassembled WGS sequence"/>
</dbReference>
<comment type="cofactor">
    <cofactor evidence="2">
        <name>Zn(2+)</name>
        <dbReference type="ChEBI" id="CHEBI:29105"/>
    </cofactor>
    <text evidence="2">Binds 1 zinc ion per subunit.</text>
</comment>
<keyword evidence="1" id="KW-0645">Protease</keyword>
<keyword evidence="5" id="KW-1185">Reference proteome</keyword>
<evidence type="ECO:0000313" key="4">
    <source>
        <dbReference type="EMBL" id="GEP45695.1"/>
    </source>
</evidence>
<organism evidence="4 5">
    <name type="scientific">Brevifollis gellanilyticus</name>
    <dbReference type="NCBI Taxonomy" id="748831"/>
    <lineage>
        <taxon>Bacteria</taxon>
        <taxon>Pseudomonadati</taxon>
        <taxon>Verrucomicrobiota</taxon>
        <taxon>Verrucomicrobiia</taxon>
        <taxon>Verrucomicrobiales</taxon>
        <taxon>Verrucomicrobiaceae</taxon>
    </lineage>
</organism>
<dbReference type="RefSeq" id="WP_146854830.1">
    <property type="nucleotide sequence ID" value="NZ_BKAG01000056.1"/>
</dbReference>
<keyword evidence="2" id="KW-0862">Zinc</keyword>
<dbReference type="PANTHER" id="PTHR34217">
    <property type="entry name" value="METAL-DEPENDENT CARBOXYPEPTIDASE"/>
    <property type="match status" value="1"/>
</dbReference>
<evidence type="ECO:0000256" key="2">
    <source>
        <dbReference type="PIRSR" id="PIRSR006615-1"/>
    </source>
</evidence>
<dbReference type="PIRSF" id="PIRSF006615">
    <property type="entry name" value="Zn_crbxpep_Taq"/>
    <property type="match status" value="1"/>
</dbReference>
<reference evidence="4 5" key="1">
    <citation type="submission" date="2019-07" db="EMBL/GenBank/DDBJ databases">
        <title>Whole genome shotgun sequence of Brevifollis gellanilyticus NBRC 108608.</title>
        <authorList>
            <person name="Hosoyama A."/>
            <person name="Uohara A."/>
            <person name="Ohji S."/>
            <person name="Ichikawa N."/>
        </authorList>
    </citation>
    <scope>NUCLEOTIDE SEQUENCE [LARGE SCALE GENOMIC DNA]</scope>
    <source>
        <strain evidence="4 5">NBRC 108608</strain>
    </source>
</reference>
<name>A0A512MG30_9BACT</name>
<dbReference type="InterPro" id="IPR001333">
    <property type="entry name" value="Peptidase_M32_Taq"/>
</dbReference>
<keyword evidence="1 4" id="KW-0121">Carboxypeptidase</keyword>
<sequence length="493" mass="55448">MPANAYDQLCDHVREVSLLTSTESTLSWDQETYMPAKALAFRARQMSWLSGKAHAQATGRMMQKLLVQASESKLNDAKQAANVRVMTEEHERNAKIPNRLVIEESELTAHAKHAWVEARKKSDFSGFAPHLEKLLGIARRKADLWGYADEPYDALLHTYERGTRTREVAALFSKLKPELTEIARAAVARGKRVKPNLLRGNYPVAKQQQLNAEIAASIGFDFEAGRIDTTAHPFCTTLGPRDIRLTTRYDEKDFTSSLFGVLHESGHGLYEQGLPEDDFGLPSGRACSLGIHESQSRLWENHVGRSTSFWQKWLPRAAEIFPNLRKIKLEDFMATINRSEYSFIRVEADEATYDLHILLRFEIERRMVNGDLPVADVPEAWNALFTEMFGMTPPDAAHGCLQDIHWSMGGLGYFATYTLGNLNAAQLFATARKQKRIAAGIEKADYAPLLAWLRNNVHSLGGATLPGDIMQHATGKATDARHHLKHLRERFVG</sequence>
<dbReference type="Gene3D" id="1.10.1370.30">
    <property type="match status" value="1"/>
</dbReference>
<evidence type="ECO:0000256" key="3">
    <source>
        <dbReference type="PIRSR" id="PIRSR006615-2"/>
    </source>
</evidence>
<dbReference type="EMBL" id="BKAG01000056">
    <property type="protein sequence ID" value="GEP45695.1"/>
    <property type="molecule type" value="Genomic_DNA"/>
</dbReference>
<proteinExistence type="inferred from homology"/>